<dbReference type="Proteomes" id="UP000242913">
    <property type="component" value="Unassembled WGS sequence"/>
</dbReference>
<feature type="non-terminal residue" evidence="1">
    <location>
        <position position="52"/>
    </location>
</feature>
<reference evidence="1 2" key="1">
    <citation type="submission" date="2015-12" db="EMBL/GenBank/DDBJ databases">
        <title>Draft genome of the nematode, Onchocerca flexuosa.</title>
        <authorList>
            <person name="Mitreva M."/>
        </authorList>
    </citation>
    <scope>NUCLEOTIDE SEQUENCE [LARGE SCALE GENOMIC DNA]</scope>
    <source>
        <strain evidence="1">Red Deer</strain>
    </source>
</reference>
<evidence type="ECO:0000313" key="2">
    <source>
        <dbReference type="Proteomes" id="UP000242913"/>
    </source>
</evidence>
<gene>
    <name evidence="1" type="ORF">X798_07649</name>
</gene>
<dbReference type="AlphaFoldDB" id="A0A238BLJ1"/>
<organism evidence="1 2">
    <name type="scientific">Onchocerca flexuosa</name>
    <dbReference type="NCBI Taxonomy" id="387005"/>
    <lineage>
        <taxon>Eukaryota</taxon>
        <taxon>Metazoa</taxon>
        <taxon>Ecdysozoa</taxon>
        <taxon>Nematoda</taxon>
        <taxon>Chromadorea</taxon>
        <taxon>Rhabditida</taxon>
        <taxon>Spirurina</taxon>
        <taxon>Spiruromorpha</taxon>
        <taxon>Filarioidea</taxon>
        <taxon>Onchocercidae</taxon>
        <taxon>Onchocerca</taxon>
    </lineage>
</organism>
<evidence type="ECO:0000313" key="1">
    <source>
        <dbReference type="EMBL" id="OZC05378.1"/>
    </source>
</evidence>
<dbReference type="EMBL" id="KZ271419">
    <property type="protein sequence ID" value="OZC05378.1"/>
    <property type="molecule type" value="Genomic_DNA"/>
</dbReference>
<accession>A0A238BLJ1</accession>
<proteinExistence type="predicted"/>
<sequence>MEIDRTEISEEEADLEKSIIHGDSIIFSIENTALDTRMSLRNALNCPAKYIS</sequence>
<name>A0A238BLJ1_9BILA</name>
<protein>
    <submittedName>
        <fullName evidence="1">Uncharacterized protein</fullName>
    </submittedName>
</protein>
<keyword evidence="2" id="KW-1185">Reference proteome</keyword>